<organism evidence="11">
    <name type="scientific">Locusta migratoria</name>
    <name type="common">Migratory locust</name>
    <dbReference type="NCBI Taxonomy" id="7004"/>
    <lineage>
        <taxon>Eukaryota</taxon>
        <taxon>Metazoa</taxon>
        <taxon>Ecdysozoa</taxon>
        <taxon>Arthropoda</taxon>
        <taxon>Hexapoda</taxon>
        <taxon>Insecta</taxon>
        <taxon>Pterygota</taxon>
        <taxon>Neoptera</taxon>
        <taxon>Polyneoptera</taxon>
        <taxon>Orthoptera</taxon>
        <taxon>Caelifera</taxon>
        <taxon>Acrididea</taxon>
        <taxon>Acridomorpha</taxon>
        <taxon>Acridoidea</taxon>
        <taxon>Acrididae</taxon>
        <taxon>Oedipodinae</taxon>
        <taxon>Locusta</taxon>
    </lineage>
</organism>
<dbReference type="PRINTS" id="PR00463">
    <property type="entry name" value="EP450I"/>
</dbReference>
<keyword evidence="6 8" id="KW-0408">Iron</keyword>
<evidence type="ECO:0000313" key="11">
    <source>
        <dbReference type="EMBL" id="AVL92820.1"/>
    </source>
</evidence>
<evidence type="ECO:0000256" key="7">
    <source>
        <dbReference type="ARBA" id="ARBA00023033"/>
    </source>
</evidence>
<evidence type="ECO:0000256" key="10">
    <source>
        <dbReference type="SAM" id="SignalP"/>
    </source>
</evidence>
<dbReference type="Gene3D" id="1.10.630.10">
    <property type="entry name" value="Cytochrome P450"/>
    <property type="match status" value="1"/>
</dbReference>
<dbReference type="SUPFAM" id="SSF48264">
    <property type="entry name" value="Cytochrome P450"/>
    <property type="match status" value="1"/>
</dbReference>
<evidence type="ECO:0000256" key="5">
    <source>
        <dbReference type="ARBA" id="ARBA00023002"/>
    </source>
</evidence>
<dbReference type="GO" id="GO:0006082">
    <property type="term" value="P:organic acid metabolic process"/>
    <property type="evidence" value="ECO:0007669"/>
    <property type="project" value="TreeGrafter"/>
</dbReference>
<dbReference type="InterPro" id="IPR002401">
    <property type="entry name" value="Cyt_P450_E_grp-I"/>
</dbReference>
<evidence type="ECO:0000256" key="8">
    <source>
        <dbReference type="PIRSR" id="PIRSR602401-1"/>
    </source>
</evidence>
<comment type="similarity">
    <text evidence="2 9">Belongs to the cytochrome P450 family.</text>
</comment>
<dbReference type="FunFam" id="1.10.630.10:FF:000036">
    <property type="entry name" value="CYtochrome P450 family"/>
    <property type="match status" value="1"/>
</dbReference>
<dbReference type="Pfam" id="PF00067">
    <property type="entry name" value="p450"/>
    <property type="match status" value="1"/>
</dbReference>
<dbReference type="GO" id="GO:0005737">
    <property type="term" value="C:cytoplasm"/>
    <property type="evidence" value="ECO:0007669"/>
    <property type="project" value="TreeGrafter"/>
</dbReference>
<proteinExistence type="evidence at transcript level"/>
<keyword evidence="7 9" id="KW-0503">Monooxygenase</keyword>
<dbReference type="AlphaFoldDB" id="A0A6F8GYE6"/>
<dbReference type="GO" id="GO:0020037">
    <property type="term" value="F:heme binding"/>
    <property type="evidence" value="ECO:0007669"/>
    <property type="project" value="InterPro"/>
</dbReference>
<dbReference type="GO" id="GO:0008395">
    <property type="term" value="F:steroid hydroxylase activity"/>
    <property type="evidence" value="ECO:0007669"/>
    <property type="project" value="TreeGrafter"/>
</dbReference>
<dbReference type="GO" id="GO:0005506">
    <property type="term" value="F:iron ion binding"/>
    <property type="evidence" value="ECO:0007669"/>
    <property type="project" value="InterPro"/>
</dbReference>
<evidence type="ECO:0000256" key="9">
    <source>
        <dbReference type="RuleBase" id="RU000461"/>
    </source>
</evidence>
<dbReference type="PRINTS" id="PR00385">
    <property type="entry name" value="P450"/>
</dbReference>
<evidence type="ECO:0000256" key="1">
    <source>
        <dbReference type="ARBA" id="ARBA00001971"/>
    </source>
</evidence>
<dbReference type="PROSITE" id="PS00086">
    <property type="entry name" value="CYTOCHROME_P450"/>
    <property type="match status" value="1"/>
</dbReference>
<name>A0A6F8GYE6_LOCMI</name>
<keyword evidence="10" id="KW-0732">Signal</keyword>
<dbReference type="EMBL" id="KY852382">
    <property type="protein sequence ID" value="AVL92820.1"/>
    <property type="molecule type" value="mRNA"/>
</dbReference>
<protein>
    <submittedName>
        <fullName evidence="11">CYP450</fullName>
    </submittedName>
</protein>
<dbReference type="PANTHER" id="PTHR24300">
    <property type="entry name" value="CYTOCHROME P450 508A4-RELATED"/>
    <property type="match status" value="1"/>
</dbReference>
<reference evidence="11" key="2">
    <citation type="journal article" date="2020" name="Int. J. Biol. Macromol.">
        <title>Transcriptome analysis of antennal cytochrome P450s and their transcriptional responses to plant and locust volatiles in Locusta migratoria.</title>
        <authorList>
            <person name="Wu H."/>
            <person name="Liu Y."/>
            <person name="Shi X."/>
            <person name="Zhang X."/>
            <person name="Ye C."/>
            <person name="Zhu K.Y."/>
            <person name="Zhu F."/>
            <person name="Zhang J."/>
            <person name="Ma E."/>
        </authorList>
    </citation>
    <scope>NUCLEOTIDE SEQUENCE</scope>
    <source>
        <strain evidence="11">Locust strain-G7</strain>
    </source>
</reference>
<evidence type="ECO:0000256" key="4">
    <source>
        <dbReference type="ARBA" id="ARBA00022723"/>
    </source>
</evidence>
<accession>A0A6F8GYE6</accession>
<dbReference type="PANTHER" id="PTHR24300:SF376">
    <property type="entry name" value="CYTOCHROME P450 15A1"/>
    <property type="match status" value="1"/>
</dbReference>
<dbReference type="GO" id="GO:0016712">
    <property type="term" value="F:oxidoreductase activity, acting on paired donors, with incorporation or reduction of molecular oxygen, reduced flavin or flavoprotein as one donor, and incorporation of one atom of oxygen"/>
    <property type="evidence" value="ECO:0007669"/>
    <property type="project" value="TreeGrafter"/>
</dbReference>
<dbReference type="InterPro" id="IPR017972">
    <property type="entry name" value="Cyt_P450_CS"/>
</dbReference>
<keyword evidence="4 8" id="KW-0479">Metal-binding</keyword>
<reference evidence="11" key="1">
    <citation type="submission" date="2017-03" db="EMBL/GenBank/DDBJ databases">
        <authorList>
            <person name="Zhang X.Y."/>
            <person name="Li Y.H."/>
            <person name="Kang X.L."/>
            <person name="Wu H.H."/>
            <person name="Yu R.R."/>
            <person name="Guo Y.Q."/>
            <person name="Wang J.X."/>
            <person name="Zhang J.Z."/>
            <person name="Ma E.B."/>
        </authorList>
    </citation>
    <scope>NUCLEOTIDE SEQUENCE</scope>
    <source>
        <strain evidence="11">Locust strain-G7</strain>
    </source>
</reference>
<evidence type="ECO:0000256" key="2">
    <source>
        <dbReference type="ARBA" id="ARBA00010617"/>
    </source>
</evidence>
<feature type="chain" id="PRO_5026121330" evidence="10">
    <location>
        <begin position="21"/>
        <end position="496"/>
    </location>
</feature>
<keyword evidence="5 9" id="KW-0560">Oxidoreductase</keyword>
<dbReference type="GO" id="GO:0006805">
    <property type="term" value="P:xenobiotic metabolic process"/>
    <property type="evidence" value="ECO:0007669"/>
    <property type="project" value="TreeGrafter"/>
</dbReference>
<dbReference type="CDD" id="cd20651">
    <property type="entry name" value="CYP15A1-like"/>
    <property type="match status" value="1"/>
</dbReference>
<sequence length="496" mass="56785">MWAAGLIFVAILVILAYLDTRKPRNFPPGPRWWPVVGSALAVNQLRKQTGYLYKATAELGARYGPVVGVRVGKDRQVVLCSYRAMREMLTNEEFDGRPQGPFYETRTWGVRRGVLLTDEEFWQEQRRFVLRHLREFGFGRRPMAELVEAEAAELVANMRSRLGARGDGAVVPMHDVFGVYVLNTLWSMLAGIRYSADDLELKRLQGLLTELFTNIDMVGCLFSQFPMLRFIAPELSGYKQFIYIHQKVWEFLKAELDKHKATFKPDQDRDFMDVYLKKLMSDKAETSFSESQLLAICMDMFMAGSETTSKSLGFGFLYLLLYPDVQRKAQKEIDAVVGRDRLPMLSDRPNMPYMEACMLESVRMFMGRTFSIPHRALKDTELMGYSIPKDTMVICNFHCTLMNKEIWGDPEVFRPERFIDAEGKVAIPEEYTPFGFGKHRCMGETLAKSNVFIFMSSLLQNFNFEVPPNHEPPSTDAIDGVTASPRPYSALVTLRS</sequence>
<dbReference type="InterPro" id="IPR050182">
    <property type="entry name" value="Cytochrome_P450_fam2"/>
</dbReference>
<feature type="binding site" description="axial binding residue" evidence="8">
    <location>
        <position position="441"/>
    </location>
    <ligand>
        <name>heme</name>
        <dbReference type="ChEBI" id="CHEBI:30413"/>
    </ligand>
    <ligandPart>
        <name>Fe</name>
        <dbReference type="ChEBI" id="CHEBI:18248"/>
    </ligandPart>
</feature>
<evidence type="ECO:0000256" key="3">
    <source>
        <dbReference type="ARBA" id="ARBA00022617"/>
    </source>
</evidence>
<evidence type="ECO:0000256" key="6">
    <source>
        <dbReference type="ARBA" id="ARBA00023004"/>
    </source>
</evidence>
<dbReference type="InterPro" id="IPR001128">
    <property type="entry name" value="Cyt_P450"/>
</dbReference>
<dbReference type="InterPro" id="IPR036396">
    <property type="entry name" value="Cyt_P450_sf"/>
</dbReference>
<feature type="signal peptide" evidence="10">
    <location>
        <begin position="1"/>
        <end position="20"/>
    </location>
</feature>
<keyword evidence="3 8" id="KW-0349">Heme</keyword>
<comment type="cofactor">
    <cofactor evidence="1 8">
        <name>heme</name>
        <dbReference type="ChEBI" id="CHEBI:30413"/>
    </cofactor>
</comment>